<reference evidence="3" key="1">
    <citation type="submission" date="2016-06" db="UniProtKB">
        <authorList>
            <consortium name="WormBaseParasite"/>
        </authorList>
    </citation>
    <scope>IDENTIFICATION</scope>
</reference>
<proteinExistence type="predicted"/>
<dbReference type="WBParaSite" id="TCNE_0000725201-mRNA-1">
    <property type="protein sequence ID" value="TCNE_0000725201-mRNA-1"/>
    <property type="gene ID" value="TCNE_0000725201"/>
</dbReference>
<protein>
    <submittedName>
        <fullName evidence="3">Chorein_N domain-containing protein</fullName>
    </submittedName>
</protein>
<dbReference type="Proteomes" id="UP000050794">
    <property type="component" value="Unassembled WGS sequence"/>
</dbReference>
<reference evidence="1 2" key="2">
    <citation type="submission" date="2018-11" db="EMBL/GenBank/DDBJ databases">
        <authorList>
            <consortium name="Pathogen Informatics"/>
        </authorList>
    </citation>
    <scope>NUCLEOTIDE SEQUENCE [LARGE SCALE GENOMIC DNA]</scope>
</reference>
<evidence type="ECO:0000313" key="1">
    <source>
        <dbReference type="EMBL" id="VDM38573.1"/>
    </source>
</evidence>
<evidence type="ECO:0000313" key="2">
    <source>
        <dbReference type="Proteomes" id="UP000050794"/>
    </source>
</evidence>
<accession>A0A183UFI2</accession>
<dbReference type="AlphaFoldDB" id="A0A183UFI2"/>
<evidence type="ECO:0000313" key="3">
    <source>
        <dbReference type="WBParaSite" id="TCNE_0000725201-mRNA-1"/>
    </source>
</evidence>
<gene>
    <name evidence="1" type="ORF">TCNE_LOCUS7252</name>
</gene>
<organism evidence="2 3">
    <name type="scientific">Toxocara canis</name>
    <name type="common">Canine roundworm</name>
    <dbReference type="NCBI Taxonomy" id="6265"/>
    <lineage>
        <taxon>Eukaryota</taxon>
        <taxon>Metazoa</taxon>
        <taxon>Ecdysozoa</taxon>
        <taxon>Nematoda</taxon>
        <taxon>Chromadorea</taxon>
        <taxon>Rhabditida</taxon>
        <taxon>Spirurina</taxon>
        <taxon>Ascaridomorpha</taxon>
        <taxon>Ascaridoidea</taxon>
        <taxon>Toxocaridae</taxon>
        <taxon>Toxocara</taxon>
    </lineage>
</organism>
<keyword evidence="2" id="KW-1185">Reference proteome</keyword>
<sequence length="49" mass="5332">MIGLLELLRGLADVLYHPRALVSDNQVAVDLRFDGSTSLLALVEQLQPA</sequence>
<dbReference type="EMBL" id="UYWY01019644">
    <property type="protein sequence ID" value="VDM38573.1"/>
    <property type="molecule type" value="Genomic_DNA"/>
</dbReference>
<name>A0A183UFI2_TOXCA</name>